<proteinExistence type="predicted"/>
<feature type="compositionally biased region" description="Polar residues" evidence="1">
    <location>
        <begin position="182"/>
        <end position="207"/>
    </location>
</feature>
<name>A0A9P7NIC7_9HYPO</name>
<dbReference type="Proteomes" id="UP000748025">
    <property type="component" value="Unassembled WGS sequence"/>
</dbReference>
<organism evidence="2 3">
    <name type="scientific">Claviceps pusilla</name>
    <dbReference type="NCBI Taxonomy" id="123648"/>
    <lineage>
        <taxon>Eukaryota</taxon>
        <taxon>Fungi</taxon>
        <taxon>Dikarya</taxon>
        <taxon>Ascomycota</taxon>
        <taxon>Pezizomycotina</taxon>
        <taxon>Sordariomycetes</taxon>
        <taxon>Hypocreomycetidae</taxon>
        <taxon>Hypocreales</taxon>
        <taxon>Clavicipitaceae</taxon>
        <taxon>Claviceps</taxon>
    </lineage>
</organism>
<accession>A0A9P7NIC7</accession>
<sequence>MNTPINGVDIPAALRSQAFTRALYSGLEAALIEQRQATPEFDHPDADRPPPYHLFAEQGRSHFKTREAEKIRRLISDAEYWKHEVHCYAAAVDKLLDNAPKMEDWRNLARGYKSLLGWLGFSAQQVEQLRLSIPIKDHKYWRPEAEFFTLHSNILECKILERLDKKIWRRQNRLAHRKLQAKQPSTQEVTQDSDQVSSRTRSKTCSGRVTKCR</sequence>
<feature type="region of interest" description="Disordered" evidence="1">
    <location>
        <begin position="179"/>
        <end position="213"/>
    </location>
</feature>
<dbReference type="AlphaFoldDB" id="A0A9P7NIC7"/>
<reference evidence="2" key="1">
    <citation type="journal article" date="2020" name="bioRxiv">
        <title>Whole genome comparisons of ergot fungi reveals the divergence and evolution of species within the genus Claviceps are the result of varying mechanisms driving genome evolution and host range expansion.</title>
        <authorList>
            <person name="Wyka S.A."/>
            <person name="Mondo S.J."/>
            <person name="Liu M."/>
            <person name="Dettman J."/>
            <person name="Nalam V."/>
            <person name="Broders K.D."/>
        </authorList>
    </citation>
    <scope>NUCLEOTIDE SEQUENCE</scope>
    <source>
        <strain evidence="2">CCC 602</strain>
    </source>
</reference>
<gene>
    <name evidence="2" type="ORF">E4U43_000315</name>
</gene>
<dbReference type="OrthoDB" id="5089838at2759"/>
<comment type="caution">
    <text evidence="2">The sequence shown here is derived from an EMBL/GenBank/DDBJ whole genome shotgun (WGS) entry which is preliminary data.</text>
</comment>
<evidence type="ECO:0000256" key="1">
    <source>
        <dbReference type="SAM" id="MobiDB-lite"/>
    </source>
</evidence>
<keyword evidence="3" id="KW-1185">Reference proteome</keyword>
<evidence type="ECO:0000313" key="3">
    <source>
        <dbReference type="Proteomes" id="UP000748025"/>
    </source>
</evidence>
<evidence type="ECO:0000313" key="2">
    <source>
        <dbReference type="EMBL" id="KAG6017714.1"/>
    </source>
</evidence>
<protein>
    <submittedName>
        <fullName evidence="2">Uncharacterized protein</fullName>
    </submittedName>
</protein>
<dbReference type="EMBL" id="SRPW01000109">
    <property type="protein sequence ID" value="KAG6017714.1"/>
    <property type="molecule type" value="Genomic_DNA"/>
</dbReference>